<dbReference type="EC" id="2.4.-.-" evidence="3"/>
<evidence type="ECO:0000259" key="2">
    <source>
        <dbReference type="Pfam" id="PF00534"/>
    </source>
</evidence>
<dbReference type="PANTHER" id="PTHR12526">
    <property type="entry name" value="GLYCOSYLTRANSFERASE"/>
    <property type="match status" value="1"/>
</dbReference>
<feature type="domain" description="Glycosyl transferase family 1" evidence="2">
    <location>
        <begin position="285"/>
        <end position="435"/>
    </location>
</feature>
<reference evidence="4" key="1">
    <citation type="journal article" date="2019" name="Int. J. Syst. Evol. Microbiol.">
        <title>The Global Catalogue of Microorganisms (GCM) 10K type strain sequencing project: providing services to taxonomists for standard genome sequencing and annotation.</title>
        <authorList>
            <consortium name="The Broad Institute Genomics Platform"/>
            <consortium name="The Broad Institute Genome Sequencing Center for Infectious Disease"/>
            <person name="Wu L."/>
            <person name="Ma J."/>
        </authorList>
    </citation>
    <scope>NUCLEOTIDE SEQUENCE [LARGE SCALE GENOMIC DNA]</scope>
    <source>
        <strain evidence="4">CCUG 54523</strain>
    </source>
</reference>
<dbReference type="PANTHER" id="PTHR12526:SF630">
    <property type="entry name" value="GLYCOSYLTRANSFERASE"/>
    <property type="match status" value="1"/>
</dbReference>
<comment type="caution">
    <text evidence="3">The sequence shown here is derived from an EMBL/GenBank/DDBJ whole genome shotgun (WGS) entry which is preliminary data.</text>
</comment>
<dbReference type="SUPFAM" id="SSF53756">
    <property type="entry name" value="UDP-Glycosyltransferase/glycogen phosphorylase"/>
    <property type="match status" value="1"/>
</dbReference>
<dbReference type="InterPro" id="IPR001296">
    <property type="entry name" value="Glyco_trans_1"/>
</dbReference>
<accession>A0ABW3AJA1</accession>
<evidence type="ECO:0000256" key="1">
    <source>
        <dbReference type="ARBA" id="ARBA00022679"/>
    </source>
</evidence>
<dbReference type="RefSeq" id="WP_204978480.1">
    <property type="nucleotide sequence ID" value="NZ_JBHTII010000001.1"/>
</dbReference>
<dbReference type="Pfam" id="PF00534">
    <property type="entry name" value="Glycos_transf_1"/>
    <property type="match status" value="1"/>
</dbReference>
<organism evidence="3 4">
    <name type="scientific">Microbacterium insulae</name>
    <dbReference type="NCBI Taxonomy" id="483014"/>
    <lineage>
        <taxon>Bacteria</taxon>
        <taxon>Bacillati</taxon>
        <taxon>Actinomycetota</taxon>
        <taxon>Actinomycetes</taxon>
        <taxon>Micrococcales</taxon>
        <taxon>Microbacteriaceae</taxon>
        <taxon>Microbacterium</taxon>
    </lineage>
</organism>
<dbReference type="Proteomes" id="UP001597055">
    <property type="component" value="Unassembled WGS sequence"/>
</dbReference>
<evidence type="ECO:0000313" key="3">
    <source>
        <dbReference type="EMBL" id="MFD0790656.1"/>
    </source>
</evidence>
<name>A0ABW3AJA1_9MICO</name>
<gene>
    <name evidence="3" type="ORF">ACFQ0P_09605</name>
</gene>
<dbReference type="EMBL" id="JBHTII010000001">
    <property type="protein sequence ID" value="MFD0790656.1"/>
    <property type="molecule type" value="Genomic_DNA"/>
</dbReference>
<proteinExistence type="predicted"/>
<evidence type="ECO:0000313" key="4">
    <source>
        <dbReference type="Proteomes" id="UP001597055"/>
    </source>
</evidence>
<dbReference type="GO" id="GO:0016757">
    <property type="term" value="F:glycosyltransferase activity"/>
    <property type="evidence" value="ECO:0007669"/>
    <property type="project" value="UniProtKB-KW"/>
</dbReference>
<keyword evidence="4" id="KW-1185">Reference proteome</keyword>
<sequence>MTTFPDASYLILSSRLIPDHDGGYAMAILARARQMAAAGVEGGRGPLILTFDPGTPADHARHRRAFDERGLITGADRMRNLFDEASHPGGGAAAWLLDAAQPGDPDPALEYRRINDADGRPIVGLPVIHGDPDWHITTAPVAVYGRDGRVAGVVEGFGALYRAWLAAVVDELRSAADGKPVVVICESRQLGELIAGWNDPGVRLIHSIHTIHLEPPHTPDAPLNPLWTRWFSLAERFDAVLWLSEAQRSDVIDRFGEAGVHLVIPAGVPAASAVVPGSERVPGRVVMLNRLAPGKRVDHAIGAFREVRKEVPHATLDIYGAGAEQDALQRLIEDEGLTAHVVLRGITEDPERVLDAASAFLTTSAFEGQALAIVEAMVRGTPVIAYDVPYGPRDHLARGGGVLVPNGDEAALAAAIVRVIADPEEHARLSREAAQMARRVDPDRVTAALAQAVQDVLAAPSRRV</sequence>
<keyword evidence="3" id="KW-0328">Glycosyltransferase</keyword>
<dbReference type="Gene3D" id="3.40.50.2000">
    <property type="entry name" value="Glycogen Phosphorylase B"/>
    <property type="match status" value="2"/>
</dbReference>
<protein>
    <submittedName>
        <fullName evidence="3">Glycosyltransferase</fullName>
        <ecNumber evidence="3">2.4.-.-</ecNumber>
    </submittedName>
</protein>
<keyword evidence="1 3" id="KW-0808">Transferase</keyword>